<comment type="caution">
    <text evidence="2">The sequence shown here is derived from an EMBL/GenBank/DDBJ whole genome shotgun (WGS) entry which is preliminary data.</text>
</comment>
<proteinExistence type="predicted"/>
<protein>
    <submittedName>
        <fullName evidence="2">Uncharacterized protein</fullName>
    </submittedName>
</protein>
<accession>A0ABS7HNX3</accession>
<reference evidence="2 3" key="1">
    <citation type="journal article" date="2021" name="MBio">
        <title>Poor Competitiveness of Bradyrhizobium in Pigeon Pea Root Colonization in Indian Soils.</title>
        <authorList>
            <person name="Chalasani D."/>
            <person name="Basu A."/>
            <person name="Pullabhotla S.V.S.R.N."/>
            <person name="Jorrin B."/>
            <person name="Neal A.L."/>
            <person name="Poole P.S."/>
            <person name="Podile A.R."/>
            <person name="Tkacz A."/>
        </authorList>
    </citation>
    <scope>NUCLEOTIDE SEQUENCE [LARGE SCALE GENOMIC DNA]</scope>
    <source>
        <strain evidence="2 3">HU14</strain>
    </source>
</reference>
<evidence type="ECO:0000313" key="3">
    <source>
        <dbReference type="Proteomes" id="UP001196843"/>
    </source>
</evidence>
<dbReference type="Proteomes" id="UP001196843">
    <property type="component" value="Unassembled WGS sequence"/>
</dbReference>
<organism evidence="2 3">
    <name type="scientific">Microbacterium jejuense</name>
    <dbReference type="NCBI Taxonomy" id="1263637"/>
    <lineage>
        <taxon>Bacteria</taxon>
        <taxon>Bacillati</taxon>
        <taxon>Actinomycetota</taxon>
        <taxon>Actinomycetes</taxon>
        <taxon>Micrococcales</taxon>
        <taxon>Microbacteriaceae</taxon>
        <taxon>Microbacterium</taxon>
    </lineage>
</organism>
<sequence length="46" mass="4907">MRDIDGGWECPSCGHVIAPVVKISMPPAFRGPTLHDGPPYDEGDGE</sequence>
<evidence type="ECO:0000313" key="2">
    <source>
        <dbReference type="EMBL" id="MBW9094656.1"/>
    </source>
</evidence>
<name>A0ABS7HNX3_9MICO</name>
<gene>
    <name evidence="2" type="ORF">JNB62_13245</name>
</gene>
<evidence type="ECO:0000256" key="1">
    <source>
        <dbReference type="SAM" id="MobiDB-lite"/>
    </source>
</evidence>
<dbReference type="EMBL" id="JAEUAW010000010">
    <property type="protein sequence ID" value="MBW9094656.1"/>
    <property type="molecule type" value="Genomic_DNA"/>
</dbReference>
<dbReference type="RefSeq" id="WP_220301379.1">
    <property type="nucleotide sequence ID" value="NZ_JAEUAW010000010.1"/>
</dbReference>
<feature type="region of interest" description="Disordered" evidence="1">
    <location>
        <begin position="27"/>
        <end position="46"/>
    </location>
</feature>
<keyword evidence="3" id="KW-1185">Reference proteome</keyword>